<dbReference type="SUPFAM" id="SSF55874">
    <property type="entry name" value="ATPase domain of HSP90 chaperone/DNA topoisomerase II/histidine kinase"/>
    <property type="match status" value="1"/>
</dbReference>
<keyword evidence="7" id="KW-0472">Membrane</keyword>
<gene>
    <name evidence="9" type="ordered locus">PCC8801_1415</name>
</gene>
<dbReference type="GO" id="GO:0000155">
    <property type="term" value="F:phosphorelay sensor kinase activity"/>
    <property type="evidence" value="ECO:0007669"/>
    <property type="project" value="InterPro"/>
</dbReference>
<dbReference type="SMART" id="SM00387">
    <property type="entry name" value="HATPase_c"/>
    <property type="match status" value="1"/>
</dbReference>
<dbReference type="HOGENOM" id="CLU_000445_89_6_3"/>
<dbReference type="InterPro" id="IPR050736">
    <property type="entry name" value="Sensor_HK_Regulatory"/>
</dbReference>
<dbReference type="Proteomes" id="UP000008204">
    <property type="component" value="Chromosome"/>
</dbReference>
<dbReference type="InterPro" id="IPR003594">
    <property type="entry name" value="HATPase_dom"/>
</dbReference>
<keyword evidence="5 9" id="KW-0418">Kinase</keyword>
<proteinExistence type="predicted"/>
<keyword evidence="3" id="KW-0597">Phosphoprotein</keyword>
<dbReference type="SMART" id="SM00388">
    <property type="entry name" value="HisKA"/>
    <property type="match status" value="1"/>
</dbReference>
<dbReference type="AlphaFoldDB" id="B7K4K7"/>
<dbReference type="PANTHER" id="PTHR43711">
    <property type="entry name" value="TWO-COMPONENT HISTIDINE KINASE"/>
    <property type="match status" value="1"/>
</dbReference>
<evidence type="ECO:0000256" key="2">
    <source>
        <dbReference type="ARBA" id="ARBA00012438"/>
    </source>
</evidence>
<feature type="transmembrane region" description="Helical" evidence="7">
    <location>
        <begin position="12"/>
        <end position="32"/>
    </location>
</feature>
<dbReference type="RefSeq" id="WP_012594745.1">
    <property type="nucleotide sequence ID" value="NC_011726.1"/>
</dbReference>
<dbReference type="InterPro" id="IPR003661">
    <property type="entry name" value="HisK_dim/P_dom"/>
</dbReference>
<dbReference type="eggNOG" id="COG5002">
    <property type="taxonomic scope" value="Bacteria"/>
</dbReference>
<dbReference type="KEGG" id="cyp:PCC8801_1415"/>
<name>B7K4K7_RIPO1</name>
<dbReference type="CDD" id="cd00082">
    <property type="entry name" value="HisKA"/>
    <property type="match status" value="1"/>
</dbReference>
<evidence type="ECO:0000313" key="9">
    <source>
        <dbReference type="EMBL" id="ACK65472.1"/>
    </source>
</evidence>
<keyword evidence="4 9" id="KW-0808">Transferase</keyword>
<dbReference type="EC" id="2.7.13.3" evidence="2"/>
<sequence length="430" mass="48287">MFQGLRGRLLLAYLIVMEAILILFSLGIYGLFSRSLSRQLDNKILTLAEIVAPTLSRVDRQGKRYLQYSADIPWQNVFNAKEQGIEWFDTQKRLLAHQGITFSRLPPEPGFLTIRQQSPTLPPIRTVTLFVSIDRSTFNQRSLQGYIRISQSLTETEKEQSELLWNLGITIIATLGLVTLGGFWLTQKAVEPLEESVEQLKQFTADASHELRGPLTAIKASIEVMQNHPERIHPKDVRKLGAIASATNQMAHLVQDLLFLARTEGAKMPSEADNLELSLNHLLEDLIEWLEPLAQEKEITLEYQELAKVAVMGDSGQLARLFSNLIQNALQYTSEKGYVIVRLSQHHRQARVTVEDTGIGIAPEDLPLVFNRFWRADKARSRREGGTGLGLAISQAIAQQHRGKITVSSELGVGTCFEVCLPINETKTLK</sequence>
<feature type="transmembrane region" description="Helical" evidence="7">
    <location>
        <begin position="163"/>
        <end position="185"/>
    </location>
</feature>
<evidence type="ECO:0000259" key="8">
    <source>
        <dbReference type="PROSITE" id="PS50109"/>
    </source>
</evidence>
<dbReference type="PROSITE" id="PS50109">
    <property type="entry name" value="HIS_KIN"/>
    <property type="match status" value="1"/>
</dbReference>
<dbReference type="InterPro" id="IPR036097">
    <property type="entry name" value="HisK_dim/P_sf"/>
</dbReference>
<dbReference type="Pfam" id="PF00512">
    <property type="entry name" value="HisKA"/>
    <property type="match status" value="1"/>
</dbReference>
<accession>B7K4K7</accession>
<dbReference type="STRING" id="41431.PCC8801_1415"/>
<evidence type="ECO:0000256" key="4">
    <source>
        <dbReference type="ARBA" id="ARBA00022679"/>
    </source>
</evidence>
<evidence type="ECO:0000256" key="6">
    <source>
        <dbReference type="ARBA" id="ARBA00023012"/>
    </source>
</evidence>
<evidence type="ECO:0000256" key="1">
    <source>
        <dbReference type="ARBA" id="ARBA00000085"/>
    </source>
</evidence>
<reference evidence="10" key="1">
    <citation type="journal article" date="2011" name="MBio">
        <title>Novel metabolic attributes of the genus Cyanothece, comprising a group of unicellular nitrogen-fixing Cyanobacteria.</title>
        <authorList>
            <person name="Bandyopadhyay A."/>
            <person name="Elvitigala T."/>
            <person name="Welsh E."/>
            <person name="Stockel J."/>
            <person name="Liberton M."/>
            <person name="Min H."/>
            <person name="Sherman L.A."/>
            <person name="Pakrasi H.B."/>
        </authorList>
    </citation>
    <scope>NUCLEOTIDE SEQUENCE [LARGE SCALE GENOMIC DNA]</scope>
    <source>
        <strain evidence="10">PCC 8801</strain>
    </source>
</reference>
<evidence type="ECO:0000256" key="3">
    <source>
        <dbReference type="ARBA" id="ARBA00022553"/>
    </source>
</evidence>
<keyword evidence="6" id="KW-0902">Two-component regulatory system</keyword>
<dbReference type="CDD" id="cd00075">
    <property type="entry name" value="HATPase"/>
    <property type="match status" value="1"/>
</dbReference>
<keyword evidence="7" id="KW-1133">Transmembrane helix</keyword>
<evidence type="ECO:0000313" key="10">
    <source>
        <dbReference type="Proteomes" id="UP000008204"/>
    </source>
</evidence>
<dbReference type="FunFam" id="3.30.565.10:FF:000006">
    <property type="entry name" value="Sensor histidine kinase WalK"/>
    <property type="match status" value="1"/>
</dbReference>
<evidence type="ECO:0000256" key="5">
    <source>
        <dbReference type="ARBA" id="ARBA00022777"/>
    </source>
</evidence>
<dbReference type="Pfam" id="PF02518">
    <property type="entry name" value="HATPase_c"/>
    <property type="match status" value="1"/>
</dbReference>
<dbReference type="SUPFAM" id="SSF47384">
    <property type="entry name" value="Homodimeric domain of signal transducing histidine kinase"/>
    <property type="match status" value="1"/>
</dbReference>
<feature type="domain" description="Histidine kinase" evidence="8">
    <location>
        <begin position="206"/>
        <end position="425"/>
    </location>
</feature>
<dbReference type="PRINTS" id="PR00344">
    <property type="entry name" value="BCTRLSENSOR"/>
</dbReference>
<dbReference type="Gene3D" id="1.10.287.130">
    <property type="match status" value="1"/>
</dbReference>
<protein>
    <recommendedName>
        <fullName evidence="2">histidine kinase</fullName>
        <ecNumber evidence="2">2.7.13.3</ecNumber>
    </recommendedName>
</protein>
<keyword evidence="7" id="KW-0812">Transmembrane</keyword>
<dbReference type="InterPro" id="IPR004358">
    <property type="entry name" value="Sig_transdc_His_kin-like_C"/>
</dbReference>
<dbReference type="EMBL" id="CP001287">
    <property type="protein sequence ID" value="ACK65472.1"/>
    <property type="molecule type" value="Genomic_DNA"/>
</dbReference>
<dbReference type="InterPro" id="IPR036890">
    <property type="entry name" value="HATPase_C_sf"/>
</dbReference>
<dbReference type="InterPro" id="IPR005467">
    <property type="entry name" value="His_kinase_dom"/>
</dbReference>
<dbReference type="OrthoDB" id="9813151at2"/>
<dbReference type="PANTHER" id="PTHR43711:SF1">
    <property type="entry name" value="HISTIDINE KINASE 1"/>
    <property type="match status" value="1"/>
</dbReference>
<evidence type="ECO:0000256" key="7">
    <source>
        <dbReference type="SAM" id="Phobius"/>
    </source>
</evidence>
<keyword evidence="10" id="KW-1185">Reference proteome</keyword>
<dbReference type="Gene3D" id="3.30.565.10">
    <property type="entry name" value="Histidine kinase-like ATPase, C-terminal domain"/>
    <property type="match status" value="1"/>
</dbReference>
<organism evidence="9 10">
    <name type="scientific">Rippkaea orientalis (strain PCC 8801 / RF-1)</name>
    <name type="common">Cyanothece sp. (strain PCC 8801)</name>
    <dbReference type="NCBI Taxonomy" id="41431"/>
    <lineage>
        <taxon>Bacteria</taxon>
        <taxon>Bacillati</taxon>
        <taxon>Cyanobacteriota</taxon>
        <taxon>Cyanophyceae</taxon>
        <taxon>Oscillatoriophycideae</taxon>
        <taxon>Chroococcales</taxon>
        <taxon>Aphanothecaceae</taxon>
        <taxon>Rippkaea</taxon>
        <taxon>Rippkaea orientalis</taxon>
    </lineage>
</organism>
<comment type="catalytic activity">
    <reaction evidence="1">
        <text>ATP + protein L-histidine = ADP + protein N-phospho-L-histidine.</text>
        <dbReference type="EC" id="2.7.13.3"/>
    </reaction>
</comment>